<gene>
    <name evidence="1" type="ordered locus">Ngar_c24580</name>
</gene>
<proteinExistence type="predicted"/>
<dbReference type="EMBL" id="CP002408">
    <property type="protein sequence ID" value="AFU59382.1"/>
    <property type="molecule type" value="Genomic_DNA"/>
</dbReference>
<reference evidence="1 2" key="1">
    <citation type="journal article" date="2012" name="Environ. Microbiol.">
        <title>The genome of the ammonia-oxidizing Candidatus Nitrososphaera gargensis: insights into metabolic versatility and environmental adaptations.</title>
        <authorList>
            <person name="Spang A."/>
            <person name="Poehlein A."/>
            <person name="Offre P."/>
            <person name="Zumbragel S."/>
            <person name="Haider S."/>
            <person name="Rychlik N."/>
            <person name="Nowka B."/>
            <person name="Schmeisser C."/>
            <person name="Lebedeva E.V."/>
            <person name="Rattei T."/>
            <person name="Bohm C."/>
            <person name="Schmid M."/>
            <person name="Galushko A."/>
            <person name="Hatzenpichler R."/>
            <person name="Weinmaier T."/>
            <person name="Daniel R."/>
            <person name="Schleper C."/>
            <person name="Spieck E."/>
            <person name="Streit W."/>
            <person name="Wagner M."/>
        </authorList>
    </citation>
    <scope>NUCLEOTIDE SEQUENCE [LARGE SCALE GENOMIC DNA]</scope>
    <source>
        <strain evidence="2">Ga9.2</strain>
    </source>
</reference>
<dbReference type="OrthoDB" id="8428at2157"/>
<dbReference type="Proteomes" id="UP000008037">
    <property type="component" value="Chromosome"/>
</dbReference>
<dbReference type="STRING" id="1237085.Ngar_c24580"/>
<dbReference type="InParanoid" id="K0IL97"/>
<evidence type="ECO:0000313" key="2">
    <source>
        <dbReference type="Proteomes" id="UP000008037"/>
    </source>
</evidence>
<dbReference type="RefSeq" id="WP_015019917.1">
    <property type="nucleotide sequence ID" value="NC_018719.1"/>
</dbReference>
<protein>
    <submittedName>
        <fullName evidence="1">Uncharacterized protein</fullName>
    </submittedName>
</protein>
<dbReference type="HOGENOM" id="CLU_1514546_0_0_2"/>
<dbReference type="KEGG" id="nga:Ngar_c24580"/>
<dbReference type="AlphaFoldDB" id="K0IL97"/>
<accession>K0IL97</accession>
<name>K0IL97_NITGG</name>
<dbReference type="BioCyc" id="CNIT1237085:G1324-2456-MONOMER"/>
<dbReference type="GeneID" id="13794475"/>
<keyword evidence="2" id="KW-1185">Reference proteome</keyword>
<sequence length="175" mass="20523">MPETASFQHYGISPWEIEVIFDTLRRSFEVEERQLQPDDPQYVSMIEIGFPAAYGEPFFQAFTMDSWFKIKGVIKDVKRRRGKKGVKTFIRFAGFGNESVDLVFPLLSKGDRQFEMGIEKIEYMVDIVPVQLKTIPPRAEEIWYSYDEASFRWSPAVAKSNCVNYFFKNGEWKMK</sequence>
<evidence type="ECO:0000313" key="1">
    <source>
        <dbReference type="EMBL" id="AFU59382.1"/>
    </source>
</evidence>
<organism evidence="1 2">
    <name type="scientific">Nitrososphaera gargensis (strain Ga9.2)</name>
    <dbReference type="NCBI Taxonomy" id="1237085"/>
    <lineage>
        <taxon>Archaea</taxon>
        <taxon>Nitrososphaerota</taxon>
        <taxon>Nitrososphaeria</taxon>
        <taxon>Nitrososphaerales</taxon>
        <taxon>Nitrososphaeraceae</taxon>
        <taxon>Nitrososphaera</taxon>
    </lineage>
</organism>